<dbReference type="AlphaFoldDB" id="A0A1N6H0D0"/>
<sequence>MSGKNLLLPDYFLFGGIFVIFFLLVLTFFLYGKYKSSKAKNKILEDNYKAIESKLDNVRLEHIETKLNPHLFKNILNSVQSHAYQTYISLDKLASILDYILYESSNKFVSPKEELDFAMNLIEINKIKINPLFDFRIKTKINKEDSIYLEKVFAPLISVDLIENAFKHTDFLAEDSFIAVNLILDDGKFEMKVSNKISEKTPLKKENSGFGSKSFDQRLKLIYKDHYKLNKNITNGNYVAHLTINLSEFYDKMRYSGR</sequence>
<accession>A0A1N6H0D0</accession>
<dbReference type="RefSeq" id="WP_074235258.1">
    <property type="nucleotide sequence ID" value="NZ_FSRK01000001.1"/>
</dbReference>
<evidence type="ECO:0000313" key="4">
    <source>
        <dbReference type="EMBL" id="SIO13105.1"/>
    </source>
</evidence>
<keyword evidence="2" id="KW-0812">Transmembrane</keyword>
<dbReference type="InterPro" id="IPR010559">
    <property type="entry name" value="Sig_transdc_His_kin_internal"/>
</dbReference>
<dbReference type="Pfam" id="PF06580">
    <property type="entry name" value="His_kinase"/>
    <property type="match status" value="1"/>
</dbReference>
<dbReference type="STRING" id="1416779.SAMN05444409_2169"/>
<dbReference type="EMBL" id="FSRK01000001">
    <property type="protein sequence ID" value="SIO13105.1"/>
    <property type="molecule type" value="Genomic_DNA"/>
</dbReference>
<keyword evidence="2" id="KW-1133">Transmembrane helix</keyword>
<keyword evidence="4" id="KW-0808">Transferase</keyword>
<dbReference type="GO" id="GO:0016020">
    <property type="term" value="C:membrane"/>
    <property type="evidence" value="ECO:0007669"/>
    <property type="project" value="InterPro"/>
</dbReference>
<evidence type="ECO:0000259" key="3">
    <source>
        <dbReference type="Pfam" id="PF06580"/>
    </source>
</evidence>
<keyword evidence="1" id="KW-0175">Coiled coil</keyword>
<feature type="coiled-coil region" evidence="1">
    <location>
        <begin position="34"/>
        <end position="61"/>
    </location>
</feature>
<dbReference type="InterPro" id="IPR050640">
    <property type="entry name" value="Bact_2-comp_sensor_kinase"/>
</dbReference>
<dbReference type="GO" id="GO:0000155">
    <property type="term" value="F:phosphorelay sensor kinase activity"/>
    <property type="evidence" value="ECO:0007669"/>
    <property type="project" value="InterPro"/>
</dbReference>
<gene>
    <name evidence="4" type="ORF">SAMN05444409_2169</name>
</gene>
<name>A0A1N6H0D0_9FLAO</name>
<keyword evidence="5" id="KW-1185">Reference proteome</keyword>
<keyword evidence="4" id="KW-0418">Kinase</keyword>
<evidence type="ECO:0000256" key="1">
    <source>
        <dbReference type="SAM" id="Coils"/>
    </source>
</evidence>
<proteinExistence type="predicted"/>
<dbReference type="PANTHER" id="PTHR34220">
    <property type="entry name" value="SENSOR HISTIDINE KINASE YPDA"/>
    <property type="match status" value="1"/>
</dbReference>
<feature type="transmembrane region" description="Helical" evidence="2">
    <location>
        <begin position="12"/>
        <end position="32"/>
    </location>
</feature>
<reference evidence="5" key="1">
    <citation type="submission" date="2016-11" db="EMBL/GenBank/DDBJ databases">
        <authorList>
            <person name="Varghese N."/>
            <person name="Submissions S."/>
        </authorList>
    </citation>
    <scope>NUCLEOTIDE SEQUENCE [LARGE SCALE GENOMIC DNA]</scope>
    <source>
        <strain evidence="5">DSM 27623</strain>
    </source>
</reference>
<organism evidence="4 5">
    <name type="scientific">Epilithonimonas zeae</name>
    <dbReference type="NCBI Taxonomy" id="1416779"/>
    <lineage>
        <taxon>Bacteria</taxon>
        <taxon>Pseudomonadati</taxon>
        <taxon>Bacteroidota</taxon>
        <taxon>Flavobacteriia</taxon>
        <taxon>Flavobacteriales</taxon>
        <taxon>Weeksellaceae</taxon>
        <taxon>Chryseobacterium group</taxon>
        <taxon>Epilithonimonas</taxon>
    </lineage>
</organism>
<evidence type="ECO:0000313" key="5">
    <source>
        <dbReference type="Proteomes" id="UP000185207"/>
    </source>
</evidence>
<evidence type="ECO:0000256" key="2">
    <source>
        <dbReference type="SAM" id="Phobius"/>
    </source>
</evidence>
<dbReference type="OrthoDB" id="9809908at2"/>
<keyword evidence="2" id="KW-0472">Membrane</keyword>
<dbReference type="PANTHER" id="PTHR34220:SF7">
    <property type="entry name" value="SENSOR HISTIDINE KINASE YPDA"/>
    <property type="match status" value="1"/>
</dbReference>
<feature type="domain" description="Signal transduction histidine kinase internal region" evidence="3">
    <location>
        <begin position="59"/>
        <end position="129"/>
    </location>
</feature>
<dbReference type="Proteomes" id="UP000185207">
    <property type="component" value="Unassembled WGS sequence"/>
</dbReference>
<protein>
    <submittedName>
        <fullName evidence="4">Histidine kinase</fullName>
    </submittedName>
</protein>